<dbReference type="InterPro" id="IPR019734">
    <property type="entry name" value="TPR_rpt"/>
</dbReference>
<dbReference type="PROSITE" id="PS50293">
    <property type="entry name" value="TPR_REGION"/>
    <property type="match status" value="1"/>
</dbReference>
<evidence type="ECO:0000256" key="1">
    <source>
        <dbReference type="PROSITE-ProRule" id="PRU00339"/>
    </source>
</evidence>
<dbReference type="GO" id="GO:0052621">
    <property type="term" value="F:diguanylate cyclase activity"/>
    <property type="evidence" value="ECO:0007669"/>
    <property type="project" value="TreeGrafter"/>
</dbReference>
<dbReference type="NCBIfam" id="TIGR00254">
    <property type="entry name" value="GGDEF"/>
    <property type="match status" value="1"/>
</dbReference>
<dbReference type="SMART" id="SM00267">
    <property type="entry name" value="GGDEF"/>
    <property type="match status" value="1"/>
</dbReference>
<protein>
    <submittedName>
        <fullName evidence="4">Diguanylate cyclase with TPR repeat</fullName>
    </submittedName>
</protein>
<reference evidence="5" key="1">
    <citation type="journal article" date="2015" name="MBio">
        <title>Genome-Resolved Metagenomic Analysis Reveals Roles for Candidate Phyla and Other Microbial Community Members in Biogeochemical Transformations in Oil Reservoirs.</title>
        <authorList>
            <person name="Hu P."/>
            <person name="Tom L."/>
            <person name="Singh A."/>
            <person name="Thomas B.C."/>
            <person name="Baker B.J."/>
            <person name="Piceno Y.M."/>
            <person name="Andersen G.L."/>
            <person name="Banfield J.F."/>
        </authorList>
    </citation>
    <scope>NUCLEOTIDE SEQUENCE [LARGE SCALE GENOMIC DNA]</scope>
</reference>
<evidence type="ECO:0000313" key="5">
    <source>
        <dbReference type="Proteomes" id="UP000055014"/>
    </source>
</evidence>
<organism evidence="4 5">
    <name type="scientific">Mesotoga infera</name>
    <dbReference type="NCBI Taxonomy" id="1236046"/>
    <lineage>
        <taxon>Bacteria</taxon>
        <taxon>Thermotogati</taxon>
        <taxon>Thermotogota</taxon>
        <taxon>Thermotogae</taxon>
        <taxon>Kosmotogales</taxon>
        <taxon>Kosmotogaceae</taxon>
        <taxon>Mesotoga</taxon>
    </lineage>
</organism>
<dbReference type="InterPro" id="IPR011990">
    <property type="entry name" value="TPR-like_helical_dom_sf"/>
</dbReference>
<dbReference type="PANTHER" id="PTHR45138:SF9">
    <property type="entry name" value="DIGUANYLATE CYCLASE DGCM-RELATED"/>
    <property type="match status" value="1"/>
</dbReference>
<keyword evidence="2" id="KW-0175">Coiled coil</keyword>
<feature type="repeat" description="TPR" evidence="1">
    <location>
        <begin position="108"/>
        <end position="141"/>
    </location>
</feature>
<dbReference type="InterPro" id="IPR050469">
    <property type="entry name" value="Diguanylate_Cyclase"/>
</dbReference>
<dbReference type="InterPro" id="IPR029787">
    <property type="entry name" value="Nucleotide_cyclase"/>
</dbReference>
<dbReference type="Pfam" id="PF13424">
    <property type="entry name" value="TPR_12"/>
    <property type="match status" value="2"/>
</dbReference>
<comment type="caution">
    <text evidence="4">The sequence shown here is derived from an EMBL/GenBank/DDBJ whole genome shotgun (WGS) entry which is preliminary data.</text>
</comment>
<gene>
    <name evidence="4" type="ORF">XE02_0969</name>
</gene>
<dbReference type="FunFam" id="3.30.70.270:FF:000001">
    <property type="entry name" value="Diguanylate cyclase domain protein"/>
    <property type="match status" value="1"/>
</dbReference>
<dbReference type="Proteomes" id="UP000055014">
    <property type="component" value="Unassembled WGS sequence"/>
</dbReference>
<dbReference type="SMART" id="SM00028">
    <property type="entry name" value="TPR"/>
    <property type="match status" value="5"/>
</dbReference>
<dbReference type="EMBL" id="LGGW01000082">
    <property type="protein sequence ID" value="KUK89560.1"/>
    <property type="molecule type" value="Genomic_DNA"/>
</dbReference>
<dbReference type="PANTHER" id="PTHR45138">
    <property type="entry name" value="REGULATORY COMPONENTS OF SENSORY TRANSDUCTION SYSTEM"/>
    <property type="match status" value="1"/>
</dbReference>
<dbReference type="PROSITE" id="PS50887">
    <property type="entry name" value="GGDEF"/>
    <property type="match status" value="1"/>
</dbReference>
<dbReference type="SUPFAM" id="SSF55073">
    <property type="entry name" value="Nucleotide cyclase"/>
    <property type="match status" value="1"/>
</dbReference>
<proteinExistence type="predicted"/>
<feature type="repeat" description="TPR" evidence="1">
    <location>
        <begin position="188"/>
        <end position="221"/>
    </location>
</feature>
<dbReference type="PATRIC" id="fig|1236046.5.peg.704"/>
<dbReference type="Gene3D" id="3.30.70.270">
    <property type="match status" value="1"/>
</dbReference>
<dbReference type="InterPro" id="IPR000160">
    <property type="entry name" value="GGDEF_dom"/>
</dbReference>
<dbReference type="SUPFAM" id="SSF48452">
    <property type="entry name" value="TPR-like"/>
    <property type="match status" value="1"/>
</dbReference>
<dbReference type="Pfam" id="PF00990">
    <property type="entry name" value="GGDEF"/>
    <property type="match status" value="1"/>
</dbReference>
<accession>A0A124G148</accession>
<dbReference type="PROSITE" id="PS50005">
    <property type="entry name" value="TPR"/>
    <property type="match status" value="2"/>
</dbReference>
<sequence>MGQTDHEKSYTDYYEEYLSKNELCVEERLSLLRKFQQALLNSGETLVAFETVGRELEKFRGLTSRELGLTYNGMIRISCQSGEFSKALEYASDAIAVFNELEDEKSLSMVYNNIAGVYLKMGDYEKSLEYTEKAISLAERDNDELSLAKYLNNKGIAIENIKEDGTGAQFIRKSIEIKEKNSLKRALPNSYMNLADIFLYTGREDEAIDLLKKAREVANENCDDYSLADICRYEAEYYKAAGDLDSALASLENSLEYHRSKGNKSEILQRLKAISEIHEAKGDVQGALEEYREMAKLNSEIFREEEARVIAKLGATFAAMQKLREIEDMAARNIELSEINRLIDRKNEELMKMQSELKSTNELLKQRAETDPLTGLMNQKKMFEVVEYEINRAKRYGNALSIIMLDIDNFKELNDGLGHLKGDEILEILSFLIVSDIRKIDYAFRYGGEEFVILLPSTVLEDAMSTAKRIRNSVEEMADLPITFSAGVTEWQAESVQELLLRVDKLMYLAKNKGKNRIES</sequence>
<dbReference type="CDD" id="cd01949">
    <property type="entry name" value="GGDEF"/>
    <property type="match status" value="1"/>
</dbReference>
<dbReference type="AlphaFoldDB" id="A0A124G148"/>
<name>A0A124G148_9BACT</name>
<feature type="domain" description="GGDEF" evidence="3">
    <location>
        <begin position="398"/>
        <end position="520"/>
    </location>
</feature>
<evidence type="ECO:0000313" key="4">
    <source>
        <dbReference type="EMBL" id="KUK89560.1"/>
    </source>
</evidence>
<feature type="coiled-coil region" evidence="2">
    <location>
        <begin position="336"/>
        <end position="367"/>
    </location>
</feature>
<evidence type="ECO:0000256" key="2">
    <source>
        <dbReference type="SAM" id="Coils"/>
    </source>
</evidence>
<dbReference type="InterPro" id="IPR043128">
    <property type="entry name" value="Rev_trsase/Diguanyl_cyclase"/>
</dbReference>
<keyword evidence="1" id="KW-0802">TPR repeat</keyword>
<dbReference type="Gene3D" id="1.25.40.10">
    <property type="entry name" value="Tetratricopeptide repeat domain"/>
    <property type="match status" value="2"/>
</dbReference>
<evidence type="ECO:0000259" key="3">
    <source>
        <dbReference type="PROSITE" id="PS50887"/>
    </source>
</evidence>